<feature type="compositionally biased region" description="Basic and acidic residues" evidence="1">
    <location>
        <begin position="7"/>
        <end position="20"/>
    </location>
</feature>
<protein>
    <submittedName>
        <fullName evidence="2">Uncharacterized protein</fullName>
    </submittedName>
</protein>
<feature type="region of interest" description="Disordered" evidence="1">
    <location>
        <begin position="1"/>
        <end position="20"/>
    </location>
</feature>
<comment type="caution">
    <text evidence="2">The sequence shown here is derived from an EMBL/GenBank/DDBJ whole genome shotgun (WGS) entry which is preliminary data.</text>
</comment>
<evidence type="ECO:0000313" key="2">
    <source>
        <dbReference type="EMBL" id="NMM03196.1"/>
    </source>
</evidence>
<dbReference type="RefSeq" id="WP_169489948.1">
    <property type="nucleotide sequence ID" value="NZ_JABBGJ010000049.1"/>
</dbReference>
<dbReference type="Proteomes" id="UP000544134">
    <property type="component" value="Unassembled WGS sequence"/>
</dbReference>
<accession>A0A848IQC1</accession>
<keyword evidence="3" id="KW-1185">Reference proteome</keyword>
<name>A0A848IQC1_9BURK</name>
<dbReference type="AlphaFoldDB" id="A0A848IQC1"/>
<reference evidence="2 3" key="1">
    <citation type="submission" date="2020-04" db="EMBL/GenBank/DDBJ databases">
        <title>Paraburkholderia sp. RP-4-7 isolated from soil.</title>
        <authorList>
            <person name="Dahal R.H."/>
        </authorList>
    </citation>
    <scope>NUCLEOTIDE SEQUENCE [LARGE SCALE GENOMIC DNA]</scope>
    <source>
        <strain evidence="2 3">RP-4-7</strain>
    </source>
</reference>
<gene>
    <name evidence="2" type="ORF">HHL24_35495</name>
</gene>
<proteinExistence type="predicted"/>
<dbReference type="EMBL" id="JABBGJ010000049">
    <property type="protein sequence ID" value="NMM03196.1"/>
    <property type="molecule type" value="Genomic_DNA"/>
</dbReference>
<organism evidence="2 3">
    <name type="scientific">Paraburkholderia polaris</name>
    <dbReference type="NCBI Taxonomy" id="2728848"/>
    <lineage>
        <taxon>Bacteria</taxon>
        <taxon>Pseudomonadati</taxon>
        <taxon>Pseudomonadota</taxon>
        <taxon>Betaproteobacteria</taxon>
        <taxon>Burkholderiales</taxon>
        <taxon>Burkholderiaceae</taxon>
        <taxon>Paraburkholderia</taxon>
    </lineage>
</organism>
<sequence>MTMELQTSHDDKRLSTHEVPQDMADCRRVERALRYGSRATKRSIRRLLREGWSDWNIIDRLHRVEGLKC</sequence>
<evidence type="ECO:0000313" key="3">
    <source>
        <dbReference type="Proteomes" id="UP000544134"/>
    </source>
</evidence>
<evidence type="ECO:0000256" key="1">
    <source>
        <dbReference type="SAM" id="MobiDB-lite"/>
    </source>
</evidence>